<dbReference type="AlphaFoldDB" id="A0A482V9S1"/>
<comment type="caution">
    <text evidence="3">The sequence shown here is derived from an EMBL/GenBank/DDBJ whole genome shotgun (WGS) entry which is preliminary data.</text>
</comment>
<dbReference type="InterPro" id="IPR045860">
    <property type="entry name" value="Snake_toxin-like_sf"/>
</dbReference>
<keyword evidence="2" id="KW-0325">Glycoprotein</keyword>
<proteinExistence type="predicted"/>
<keyword evidence="1" id="KW-0732">Signal</keyword>
<evidence type="ECO:0000313" key="4">
    <source>
        <dbReference type="Proteomes" id="UP000292052"/>
    </source>
</evidence>
<dbReference type="Pfam" id="PF17064">
    <property type="entry name" value="QVR"/>
    <property type="match status" value="1"/>
</dbReference>
<dbReference type="GO" id="GO:0030431">
    <property type="term" value="P:sleep"/>
    <property type="evidence" value="ECO:0007669"/>
    <property type="project" value="InterPro"/>
</dbReference>
<dbReference type="SUPFAM" id="SSF57302">
    <property type="entry name" value="Snake toxin-like"/>
    <property type="match status" value="1"/>
</dbReference>
<evidence type="ECO:0000313" key="3">
    <source>
        <dbReference type="EMBL" id="RZB40015.1"/>
    </source>
</evidence>
<sequence length="94" mass="10702">MTLTLTEPLRCYQCSGALGRNANCESLRHIRPRECGPNEVCARYVLKKPRVEVVFRKCAPENICDLVSRDFQYNRAVSVKECSVCDQDECNSTN</sequence>
<dbReference type="EMBL" id="QDEB01123138">
    <property type="protein sequence ID" value="RZB40015.1"/>
    <property type="molecule type" value="Genomic_DNA"/>
</dbReference>
<dbReference type="OrthoDB" id="6766404at2759"/>
<accession>A0A482V9S1</accession>
<evidence type="ECO:0000256" key="1">
    <source>
        <dbReference type="ARBA" id="ARBA00022729"/>
    </source>
</evidence>
<dbReference type="GO" id="GO:0032222">
    <property type="term" value="P:regulation of synaptic transmission, cholinergic"/>
    <property type="evidence" value="ECO:0007669"/>
    <property type="project" value="InterPro"/>
</dbReference>
<protein>
    <recommendedName>
        <fullName evidence="5">Protein sleepless</fullName>
    </recommendedName>
</protein>
<name>A0A482V9S1_ASBVE</name>
<dbReference type="Gene3D" id="2.10.60.10">
    <property type="entry name" value="CD59"/>
    <property type="match status" value="1"/>
</dbReference>
<dbReference type="Proteomes" id="UP000292052">
    <property type="component" value="Unassembled WGS sequence"/>
</dbReference>
<gene>
    <name evidence="3" type="ORF">BDFB_004754</name>
</gene>
<organism evidence="3 4">
    <name type="scientific">Asbolus verrucosus</name>
    <name type="common">Desert ironclad beetle</name>
    <dbReference type="NCBI Taxonomy" id="1661398"/>
    <lineage>
        <taxon>Eukaryota</taxon>
        <taxon>Metazoa</taxon>
        <taxon>Ecdysozoa</taxon>
        <taxon>Arthropoda</taxon>
        <taxon>Hexapoda</taxon>
        <taxon>Insecta</taxon>
        <taxon>Pterygota</taxon>
        <taxon>Neoptera</taxon>
        <taxon>Endopterygota</taxon>
        <taxon>Coleoptera</taxon>
        <taxon>Polyphaga</taxon>
        <taxon>Cucujiformia</taxon>
        <taxon>Tenebrionidae</taxon>
        <taxon>Pimeliinae</taxon>
        <taxon>Asbolus</taxon>
    </lineage>
</organism>
<keyword evidence="4" id="KW-1185">Reference proteome</keyword>
<evidence type="ECO:0008006" key="5">
    <source>
        <dbReference type="Google" id="ProtNLM"/>
    </source>
</evidence>
<evidence type="ECO:0000256" key="2">
    <source>
        <dbReference type="ARBA" id="ARBA00023180"/>
    </source>
</evidence>
<dbReference type="InterPro" id="IPR031424">
    <property type="entry name" value="QVR-like"/>
</dbReference>
<reference evidence="3 4" key="1">
    <citation type="submission" date="2017-03" db="EMBL/GenBank/DDBJ databases">
        <title>Genome of the blue death feigning beetle - Asbolus verrucosus.</title>
        <authorList>
            <person name="Rider S.D."/>
        </authorList>
    </citation>
    <scope>NUCLEOTIDE SEQUENCE [LARGE SCALE GENOMIC DNA]</scope>
    <source>
        <strain evidence="3">Butters</strain>
        <tissue evidence="3">Head and leg muscle</tissue>
    </source>
</reference>